<name>A0ABQ9ZN88_9CRUS</name>
<sequence>MGFLLGAQGKADRLKSQLTVSDNSGSFEREKKERVTDNGENIIDGATEPQLPLINGQNRSQLVRGDWLHNLRKNRSSKAEEFY</sequence>
<evidence type="ECO:0000256" key="1">
    <source>
        <dbReference type="SAM" id="MobiDB-lite"/>
    </source>
</evidence>
<organism evidence="2 3">
    <name type="scientific">Daphnia magna</name>
    <dbReference type="NCBI Taxonomy" id="35525"/>
    <lineage>
        <taxon>Eukaryota</taxon>
        <taxon>Metazoa</taxon>
        <taxon>Ecdysozoa</taxon>
        <taxon>Arthropoda</taxon>
        <taxon>Crustacea</taxon>
        <taxon>Branchiopoda</taxon>
        <taxon>Diplostraca</taxon>
        <taxon>Cladocera</taxon>
        <taxon>Anomopoda</taxon>
        <taxon>Daphniidae</taxon>
        <taxon>Daphnia</taxon>
    </lineage>
</organism>
<accession>A0ABQ9ZN88</accession>
<gene>
    <name evidence="2" type="ORF">OUZ56_026931</name>
</gene>
<evidence type="ECO:0000313" key="3">
    <source>
        <dbReference type="Proteomes" id="UP001234178"/>
    </source>
</evidence>
<dbReference type="EMBL" id="JAOYFB010000004">
    <property type="protein sequence ID" value="KAK4014407.1"/>
    <property type="molecule type" value="Genomic_DNA"/>
</dbReference>
<protein>
    <submittedName>
        <fullName evidence="2">Uncharacterized protein</fullName>
    </submittedName>
</protein>
<feature type="compositionally biased region" description="Polar residues" evidence="1">
    <location>
        <begin position="16"/>
        <end position="26"/>
    </location>
</feature>
<evidence type="ECO:0000313" key="2">
    <source>
        <dbReference type="EMBL" id="KAK4014407.1"/>
    </source>
</evidence>
<reference evidence="2 3" key="1">
    <citation type="journal article" date="2023" name="Nucleic Acids Res.">
        <title>The hologenome of Daphnia magna reveals possible DNA methylation and microbiome-mediated evolution of the host genome.</title>
        <authorList>
            <person name="Chaturvedi A."/>
            <person name="Li X."/>
            <person name="Dhandapani V."/>
            <person name="Marshall H."/>
            <person name="Kissane S."/>
            <person name="Cuenca-Cambronero M."/>
            <person name="Asole G."/>
            <person name="Calvet F."/>
            <person name="Ruiz-Romero M."/>
            <person name="Marangio P."/>
            <person name="Guigo R."/>
            <person name="Rago D."/>
            <person name="Mirbahai L."/>
            <person name="Eastwood N."/>
            <person name="Colbourne J.K."/>
            <person name="Zhou J."/>
            <person name="Mallon E."/>
            <person name="Orsini L."/>
        </authorList>
    </citation>
    <scope>NUCLEOTIDE SEQUENCE [LARGE SCALE GENOMIC DNA]</scope>
    <source>
        <strain evidence="2">LRV0_1</strain>
    </source>
</reference>
<feature type="region of interest" description="Disordered" evidence="1">
    <location>
        <begin position="1"/>
        <end position="53"/>
    </location>
</feature>
<comment type="caution">
    <text evidence="2">The sequence shown here is derived from an EMBL/GenBank/DDBJ whole genome shotgun (WGS) entry which is preliminary data.</text>
</comment>
<proteinExistence type="predicted"/>
<dbReference type="Proteomes" id="UP001234178">
    <property type="component" value="Unassembled WGS sequence"/>
</dbReference>
<keyword evidence="3" id="KW-1185">Reference proteome</keyword>
<feature type="compositionally biased region" description="Basic and acidic residues" evidence="1">
    <location>
        <begin position="27"/>
        <end position="37"/>
    </location>
</feature>